<comment type="caution">
    <text evidence="1">The sequence shown here is derived from an EMBL/GenBank/DDBJ whole genome shotgun (WGS) entry which is preliminary data.</text>
</comment>
<organism evidence="1 2">
    <name type="scientific">Vaccinium darrowii</name>
    <dbReference type="NCBI Taxonomy" id="229202"/>
    <lineage>
        <taxon>Eukaryota</taxon>
        <taxon>Viridiplantae</taxon>
        <taxon>Streptophyta</taxon>
        <taxon>Embryophyta</taxon>
        <taxon>Tracheophyta</taxon>
        <taxon>Spermatophyta</taxon>
        <taxon>Magnoliopsida</taxon>
        <taxon>eudicotyledons</taxon>
        <taxon>Gunneridae</taxon>
        <taxon>Pentapetalae</taxon>
        <taxon>asterids</taxon>
        <taxon>Ericales</taxon>
        <taxon>Ericaceae</taxon>
        <taxon>Vaccinioideae</taxon>
        <taxon>Vaccinieae</taxon>
        <taxon>Vaccinium</taxon>
    </lineage>
</organism>
<protein>
    <submittedName>
        <fullName evidence="1">Uncharacterized protein</fullName>
    </submittedName>
</protein>
<accession>A0ACB7Y373</accession>
<name>A0ACB7Y373_9ERIC</name>
<evidence type="ECO:0000313" key="1">
    <source>
        <dbReference type="EMBL" id="KAH7847981.1"/>
    </source>
</evidence>
<dbReference type="EMBL" id="CM037155">
    <property type="protein sequence ID" value="KAH7847981.1"/>
    <property type="molecule type" value="Genomic_DNA"/>
</dbReference>
<dbReference type="Proteomes" id="UP000828048">
    <property type="component" value="Chromosome 5"/>
</dbReference>
<keyword evidence="2" id="KW-1185">Reference proteome</keyword>
<sequence>MAASAPLLETFVGSSSDNDLCTRFKSFSLTDEEQGEILLSHDDVVESVAECRSSLFGKVISQKPPNLVGLRNTMEKVWGNPKDFRVLAVGEGIFQFIFLTELEASRVLRGKPWFFNNHCNTRSGC</sequence>
<evidence type="ECO:0000313" key="2">
    <source>
        <dbReference type="Proteomes" id="UP000828048"/>
    </source>
</evidence>
<reference evidence="1 2" key="1">
    <citation type="journal article" date="2021" name="Hortic Res">
        <title>High-quality reference genome and annotation aids understanding of berry development for evergreen blueberry (Vaccinium darrowii).</title>
        <authorList>
            <person name="Yu J."/>
            <person name="Hulse-Kemp A.M."/>
            <person name="Babiker E."/>
            <person name="Staton M."/>
        </authorList>
    </citation>
    <scope>NUCLEOTIDE SEQUENCE [LARGE SCALE GENOMIC DNA]</scope>
    <source>
        <strain evidence="2">cv. NJ 8807/NJ 8810</strain>
        <tissue evidence="1">Young leaf</tissue>
    </source>
</reference>
<gene>
    <name evidence="1" type="ORF">Vadar_032357</name>
</gene>
<proteinExistence type="predicted"/>